<dbReference type="Pfam" id="PF13426">
    <property type="entry name" value="PAS_9"/>
    <property type="match status" value="1"/>
</dbReference>
<dbReference type="InterPro" id="IPR011495">
    <property type="entry name" value="Sig_transdc_His_kin_sub2_dim/P"/>
</dbReference>
<feature type="domain" description="Histidine kinase" evidence="3">
    <location>
        <begin position="186"/>
        <end position="380"/>
    </location>
</feature>
<dbReference type="Pfam" id="PF02518">
    <property type="entry name" value="HATPase_c"/>
    <property type="match status" value="1"/>
</dbReference>
<dbReference type="Gene3D" id="3.30.450.20">
    <property type="entry name" value="PAS domain"/>
    <property type="match status" value="1"/>
</dbReference>
<dbReference type="RefSeq" id="WP_341470221.1">
    <property type="nucleotide sequence ID" value="NZ_CP128400.1"/>
</dbReference>
<dbReference type="CDD" id="cd00130">
    <property type="entry name" value="PAS"/>
    <property type="match status" value="1"/>
</dbReference>
<evidence type="ECO:0000313" key="5">
    <source>
        <dbReference type="EMBL" id="NWJ48383.1"/>
    </source>
</evidence>
<dbReference type="Pfam" id="PF07568">
    <property type="entry name" value="HisKA_2"/>
    <property type="match status" value="1"/>
</dbReference>
<dbReference type="PROSITE" id="PS50112">
    <property type="entry name" value="PAS"/>
    <property type="match status" value="1"/>
</dbReference>
<dbReference type="NCBIfam" id="TIGR00229">
    <property type="entry name" value="sensory_box"/>
    <property type="match status" value="1"/>
</dbReference>
<sequence length="385" mass="43818">MSDQLKTLLEEVESLREQLAEARETLDAIRRHEVDALVMEDPNGTYEIFTIKGADFPYRLFVEQMSQGAVTLNLSGIILYCNQRFAELMELPIEQIIGSYLQQFVAIEDKPFLEGALEKGSIANFRYEMNLSTVTGKQAPFDLAFSPMQVDVLPVICLVATDLTAQKQAESQIRANLVEKETLLKELHHRVKNNLQVVYSLLKLQAANIKDPEIADLFIETQNRVQSMALVHQKLYQAESFSRVDMENYIQSLITNLHHSLSFDPKKVFLDVKIEGVLLNMDTAIPCGLIINELLYNAFKHAFPDNRNGIVKIELSRDATAMFCLRISDDGVGLPENLDPHNTETLGMQLVAMLTRQLDGTLELLKEHGTTFIIKFRELRYRERV</sequence>
<dbReference type="SUPFAM" id="SSF55874">
    <property type="entry name" value="ATPase domain of HSP90 chaperone/DNA topoisomerase II/histidine kinase"/>
    <property type="match status" value="1"/>
</dbReference>
<organism evidence="5 7">
    <name type="scientific">Candidatus Chlorohelix allophototropha</name>
    <dbReference type="NCBI Taxonomy" id="3003348"/>
    <lineage>
        <taxon>Bacteria</taxon>
        <taxon>Bacillati</taxon>
        <taxon>Chloroflexota</taxon>
        <taxon>Chloroflexia</taxon>
        <taxon>Candidatus Chloroheliales</taxon>
        <taxon>Candidatus Chloroheliaceae</taxon>
        <taxon>Candidatus Chlorohelix</taxon>
    </lineage>
</organism>
<dbReference type="SMART" id="SM00091">
    <property type="entry name" value="PAS"/>
    <property type="match status" value="1"/>
</dbReference>
<dbReference type="InterPro" id="IPR036890">
    <property type="entry name" value="HATPase_C_sf"/>
</dbReference>
<evidence type="ECO:0000259" key="4">
    <source>
        <dbReference type="PROSITE" id="PS50112"/>
    </source>
</evidence>
<keyword evidence="8" id="KW-1185">Reference proteome</keyword>
<accession>A0A8T7M8Q6</accession>
<evidence type="ECO:0000313" key="7">
    <source>
        <dbReference type="Proteomes" id="UP000521676"/>
    </source>
</evidence>
<dbReference type="AlphaFoldDB" id="A0A8T7M8Q6"/>
<dbReference type="InterPro" id="IPR005467">
    <property type="entry name" value="His_kinase_dom"/>
</dbReference>
<feature type="domain" description="PAS" evidence="4">
    <location>
        <begin position="54"/>
        <end position="119"/>
    </location>
</feature>
<evidence type="ECO:0000313" key="8">
    <source>
        <dbReference type="Proteomes" id="UP001431572"/>
    </source>
</evidence>
<feature type="coiled-coil region" evidence="2">
    <location>
        <begin position="2"/>
        <end position="32"/>
    </location>
</feature>
<reference evidence="6" key="2">
    <citation type="journal article" date="2024" name="Nature">
        <title>Anoxygenic phototroph of the Chloroflexota uses a type I reaction centre.</title>
        <authorList>
            <person name="Tsuji J.M."/>
            <person name="Shaw N.A."/>
            <person name="Nagashima S."/>
            <person name="Venkiteswaran J.J."/>
            <person name="Schiff S.L."/>
            <person name="Watanabe T."/>
            <person name="Fukui M."/>
            <person name="Hanada S."/>
            <person name="Tank M."/>
            <person name="Neufeld J.D."/>
        </authorList>
    </citation>
    <scope>NUCLEOTIDE SEQUENCE</scope>
    <source>
        <strain evidence="6">L227-S17</strain>
    </source>
</reference>
<evidence type="ECO:0000259" key="3">
    <source>
        <dbReference type="PROSITE" id="PS50109"/>
    </source>
</evidence>
<dbReference type="Proteomes" id="UP000521676">
    <property type="component" value="Unassembled WGS sequence"/>
</dbReference>
<dbReference type="InterPro" id="IPR000014">
    <property type="entry name" value="PAS"/>
</dbReference>
<dbReference type="SUPFAM" id="SSF55785">
    <property type="entry name" value="PYP-like sensor domain (PAS domain)"/>
    <property type="match status" value="1"/>
</dbReference>
<keyword evidence="1" id="KW-0808">Transferase</keyword>
<proteinExistence type="predicted"/>
<protein>
    <submittedName>
        <fullName evidence="5">PAS domain S-box protein</fullName>
    </submittedName>
</protein>
<dbReference type="Gene3D" id="3.30.565.10">
    <property type="entry name" value="Histidine kinase-like ATPase, C-terminal domain"/>
    <property type="match status" value="1"/>
</dbReference>
<dbReference type="PANTHER" id="PTHR43065">
    <property type="entry name" value="SENSOR HISTIDINE KINASE"/>
    <property type="match status" value="1"/>
</dbReference>
<evidence type="ECO:0000313" key="6">
    <source>
        <dbReference type="EMBL" id="WJW68316.1"/>
    </source>
</evidence>
<reference evidence="5 7" key="1">
    <citation type="submission" date="2020-06" db="EMBL/GenBank/DDBJ databases">
        <title>Anoxygenic phototrophic Chloroflexota member uses a Type I reaction center.</title>
        <authorList>
            <person name="Tsuji J.M."/>
            <person name="Shaw N.A."/>
            <person name="Nagashima S."/>
            <person name="Venkiteswaran J."/>
            <person name="Schiff S.L."/>
            <person name="Hanada S."/>
            <person name="Tank M."/>
            <person name="Neufeld J.D."/>
        </authorList>
    </citation>
    <scope>NUCLEOTIDE SEQUENCE [LARGE SCALE GENOMIC DNA]</scope>
    <source>
        <strain evidence="5">L227-S17</strain>
    </source>
</reference>
<dbReference type="EMBL" id="JACATZ010000003">
    <property type="protein sequence ID" value="NWJ48383.1"/>
    <property type="molecule type" value="Genomic_DNA"/>
</dbReference>
<evidence type="ECO:0000256" key="1">
    <source>
        <dbReference type="ARBA" id="ARBA00022777"/>
    </source>
</evidence>
<evidence type="ECO:0000256" key="2">
    <source>
        <dbReference type="SAM" id="Coils"/>
    </source>
</evidence>
<keyword evidence="2" id="KW-0175">Coiled coil</keyword>
<keyword evidence="1" id="KW-0418">Kinase</keyword>
<gene>
    <name evidence="5" type="ORF">HXX08_21205</name>
    <name evidence="6" type="ORF">OZ401_003925</name>
</gene>
<dbReference type="PANTHER" id="PTHR43065:SF23">
    <property type="entry name" value="SENSOR HISTIDINE KINASE PDTAS"/>
    <property type="match status" value="1"/>
</dbReference>
<dbReference type="InterPro" id="IPR035965">
    <property type="entry name" value="PAS-like_dom_sf"/>
</dbReference>
<name>A0A8T7M8Q6_9CHLR</name>
<dbReference type="InterPro" id="IPR003594">
    <property type="entry name" value="HATPase_dom"/>
</dbReference>
<dbReference type="SMART" id="SM00387">
    <property type="entry name" value="HATPase_c"/>
    <property type="match status" value="1"/>
</dbReference>
<dbReference type="PROSITE" id="PS50109">
    <property type="entry name" value="HIS_KIN"/>
    <property type="match status" value="1"/>
</dbReference>
<dbReference type="GO" id="GO:0016301">
    <property type="term" value="F:kinase activity"/>
    <property type="evidence" value="ECO:0007669"/>
    <property type="project" value="UniProtKB-KW"/>
</dbReference>
<dbReference type="EMBL" id="CP128400">
    <property type="protein sequence ID" value="WJW68316.1"/>
    <property type="molecule type" value="Genomic_DNA"/>
</dbReference>
<dbReference type="Proteomes" id="UP001431572">
    <property type="component" value="Chromosome 2"/>
</dbReference>